<evidence type="ECO:0000256" key="1">
    <source>
        <dbReference type="ARBA" id="ARBA00023122"/>
    </source>
</evidence>
<reference evidence="4 5" key="1">
    <citation type="submission" date="2022-08" db="EMBL/GenBank/DDBJ databases">
        <title>Proteogenomics of the novel Dehalobacterium formicoaceticum strain EZ94 highlights a key role of methyltransferases during anaerobic dichloromethane degradation.</title>
        <authorList>
            <person name="Wasmund K."/>
        </authorList>
    </citation>
    <scope>NUCLEOTIDE SEQUENCE [LARGE SCALE GENOMIC DNA]</scope>
    <source>
        <strain evidence="4 5">EZ94</strain>
    </source>
</reference>
<dbReference type="PANTHER" id="PTHR43080">
    <property type="entry name" value="CBS DOMAIN-CONTAINING PROTEIN CBSX3, MITOCHONDRIAL"/>
    <property type="match status" value="1"/>
</dbReference>
<dbReference type="InterPro" id="IPR000644">
    <property type="entry name" value="CBS_dom"/>
</dbReference>
<feature type="domain" description="CBS" evidence="3">
    <location>
        <begin position="34"/>
        <end position="94"/>
    </location>
</feature>
<organism evidence="4 5">
    <name type="scientific">Dehalobacterium formicoaceticum</name>
    <dbReference type="NCBI Taxonomy" id="51515"/>
    <lineage>
        <taxon>Bacteria</taxon>
        <taxon>Bacillati</taxon>
        <taxon>Bacillota</taxon>
        <taxon>Clostridia</taxon>
        <taxon>Eubacteriales</taxon>
        <taxon>Peptococcaceae</taxon>
        <taxon>Dehalobacterium</taxon>
    </lineage>
</organism>
<evidence type="ECO:0000313" key="5">
    <source>
        <dbReference type="Proteomes" id="UP001524944"/>
    </source>
</evidence>
<keyword evidence="5" id="KW-1185">Reference proteome</keyword>
<dbReference type="Gene3D" id="3.10.580.10">
    <property type="entry name" value="CBS-domain"/>
    <property type="match status" value="1"/>
</dbReference>
<accession>A0ABT1Y8D4</accession>
<protein>
    <submittedName>
        <fullName evidence="4">CBS domain-containing protein</fullName>
    </submittedName>
</protein>
<sequence length="164" mass="19006">MKTAVKDIDENDTSWNKDYEPVNRRESKTIASLLTPKVMLAFLEDHHTLRQGLEKMRNHGYTAMPIVAKDGTYIGTVSEGDFLWYMLDSHICAKKDQEDFMVLDILRKDWNPPVRINATMDELFLRVMDQNFVPVIDDRGKFVGIVTRKSVIRYYYGLLTSGKP</sequence>
<dbReference type="Proteomes" id="UP001524944">
    <property type="component" value="Unassembled WGS sequence"/>
</dbReference>
<dbReference type="CDD" id="cd09834">
    <property type="entry name" value="CBS_pair_bac"/>
    <property type="match status" value="1"/>
</dbReference>
<dbReference type="InterPro" id="IPR051257">
    <property type="entry name" value="Diverse_CBS-Domain"/>
</dbReference>
<name>A0ABT1Y8D4_9FIRM</name>
<evidence type="ECO:0000256" key="2">
    <source>
        <dbReference type="PROSITE-ProRule" id="PRU00703"/>
    </source>
</evidence>
<gene>
    <name evidence="4" type="ORF">NVS47_16795</name>
</gene>
<dbReference type="InterPro" id="IPR046342">
    <property type="entry name" value="CBS_dom_sf"/>
</dbReference>
<dbReference type="RefSeq" id="WP_089608620.1">
    <property type="nucleotide sequence ID" value="NZ_CP022121.1"/>
</dbReference>
<dbReference type="SUPFAM" id="SSF54631">
    <property type="entry name" value="CBS-domain pair"/>
    <property type="match status" value="1"/>
</dbReference>
<comment type="caution">
    <text evidence="4">The sequence shown here is derived from an EMBL/GenBank/DDBJ whole genome shotgun (WGS) entry which is preliminary data.</text>
</comment>
<dbReference type="EMBL" id="JANPWE010000019">
    <property type="protein sequence ID" value="MCR6547147.1"/>
    <property type="molecule type" value="Genomic_DNA"/>
</dbReference>
<evidence type="ECO:0000313" key="4">
    <source>
        <dbReference type="EMBL" id="MCR6547147.1"/>
    </source>
</evidence>
<evidence type="ECO:0000259" key="3">
    <source>
        <dbReference type="PROSITE" id="PS51371"/>
    </source>
</evidence>
<dbReference type="Pfam" id="PF00571">
    <property type="entry name" value="CBS"/>
    <property type="match status" value="2"/>
</dbReference>
<keyword evidence="1 2" id="KW-0129">CBS domain</keyword>
<proteinExistence type="predicted"/>
<dbReference type="PANTHER" id="PTHR43080:SF26">
    <property type="entry name" value="REGULATORY PROTEIN"/>
    <property type="match status" value="1"/>
</dbReference>
<dbReference type="PROSITE" id="PS51371">
    <property type="entry name" value="CBS"/>
    <property type="match status" value="1"/>
</dbReference>